<dbReference type="GO" id="GO:0016798">
    <property type="term" value="F:hydrolase activity, acting on glycosyl bonds"/>
    <property type="evidence" value="ECO:0007669"/>
    <property type="project" value="UniProtKB-KW"/>
</dbReference>
<keyword evidence="2" id="KW-0326">Glycosidase</keyword>
<evidence type="ECO:0000313" key="3">
    <source>
        <dbReference type="Proteomes" id="UP000031599"/>
    </source>
</evidence>
<comment type="caution">
    <text evidence="2">The sequence shown here is derived from an EMBL/GenBank/DDBJ whole genome shotgun (WGS) entry which is preliminary data.</text>
</comment>
<keyword evidence="2" id="KW-0858">Xylan degradation</keyword>
<dbReference type="Proteomes" id="UP000031599">
    <property type="component" value="Unassembled WGS sequence"/>
</dbReference>
<sequence>MGECLGDLVCEGGVCVVDGGTTSSGDGDGDSGDGDGDSGDGDGDGDSGDGDGDSGDGDGDGDSGDGDSGDGDGDSCEPNELLCDGFCVDPTSDPENCGMCGHICEIKNDIGGCSESVCEPTLSECIHTEDPPVSCNDVCAGEGKLCIAQGCGGGATFYPYGSLNICEMFIGAGQSSPCTDPTVLAAGYYRCCCGEP</sequence>
<evidence type="ECO:0000313" key="2">
    <source>
        <dbReference type="EMBL" id="KIG11574.1"/>
    </source>
</evidence>
<keyword evidence="2" id="KW-0378">Hydrolase</keyword>
<accession>A0A0C1Z2E2</accession>
<organism evidence="2 3">
    <name type="scientific">Enhygromyxa salina</name>
    <dbReference type="NCBI Taxonomy" id="215803"/>
    <lineage>
        <taxon>Bacteria</taxon>
        <taxon>Pseudomonadati</taxon>
        <taxon>Myxococcota</taxon>
        <taxon>Polyangia</taxon>
        <taxon>Nannocystales</taxon>
        <taxon>Nannocystaceae</taxon>
        <taxon>Enhygromyxa</taxon>
    </lineage>
</organism>
<dbReference type="EMBL" id="JMCC02000235">
    <property type="protein sequence ID" value="KIG11574.1"/>
    <property type="molecule type" value="Genomic_DNA"/>
</dbReference>
<gene>
    <name evidence="2" type="ORF">DB30_03274</name>
</gene>
<keyword evidence="2" id="KW-0624">Polysaccharide degradation</keyword>
<feature type="region of interest" description="Disordered" evidence="1">
    <location>
        <begin position="20"/>
        <end position="73"/>
    </location>
</feature>
<reference evidence="2 3" key="1">
    <citation type="submission" date="2014-12" db="EMBL/GenBank/DDBJ databases">
        <title>Genome assembly of Enhygromyxa salina DSM 15201.</title>
        <authorList>
            <person name="Sharma G."/>
            <person name="Subramanian S."/>
        </authorList>
    </citation>
    <scope>NUCLEOTIDE SEQUENCE [LARGE SCALE GENOMIC DNA]</scope>
    <source>
        <strain evidence="2 3">DSM 15201</strain>
    </source>
</reference>
<dbReference type="GO" id="GO:0045493">
    <property type="term" value="P:xylan catabolic process"/>
    <property type="evidence" value="ECO:0007669"/>
    <property type="project" value="UniProtKB-KW"/>
</dbReference>
<dbReference type="AlphaFoldDB" id="A0A0C1Z2E2"/>
<proteinExistence type="predicted"/>
<keyword evidence="2" id="KW-0119">Carbohydrate metabolism</keyword>
<evidence type="ECO:0000256" key="1">
    <source>
        <dbReference type="SAM" id="MobiDB-lite"/>
    </source>
</evidence>
<name>A0A0C1Z2E2_9BACT</name>
<protein>
    <submittedName>
        <fullName evidence="2">Endo-1,4-beta-xylanase A</fullName>
    </submittedName>
</protein>
<dbReference type="RefSeq" id="WP_052559447.1">
    <property type="nucleotide sequence ID" value="NZ_JMCC02000235.1"/>
</dbReference>
<feature type="compositionally biased region" description="Acidic residues" evidence="1">
    <location>
        <begin position="27"/>
        <end position="73"/>
    </location>
</feature>